<dbReference type="InterPro" id="IPR024826">
    <property type="entry name" value="DNA_pol_delta/II_ssu"/>
</dbReference>
<protein>
    <submittedName>
        <fullName evidence="6">DNA polymerase delta small subunit isoform X1</fullName>
    </submittedName>
</protein>
<feature type="domain" description="DNA polymerase alpha/delta/epsilon subunit B" evidence="3">
    <location>
        <begin position="189"/>
        <end position="405"/>
    </location>
</feature>
<dbReference type="Gene3D" id="3.60.21.50">
    <property type="match status" value="1"/>
</dbReference>
<dbReference type="RefSeq" id="XP_011312556.1">
    <property type="nucleotide sequence ID" value="XM_011314254.1"/>
</dbReference>
<evidence type="ECO:0000313" key="6">
    <source>
        <dbReference type="RefSeq" id="XP_011312556.1"/>
    </source>
</evidence>
<dbReference type="Pfam" id="PF04042">
    <property type="entry name" value="DNA_pol_E_B"/>
    <property type="match status" value="1"/>
</dbReference>
<dbReference type="Gene3D" id="2.40.50.430">
    <property type="match status" value="1"/>
</dbReference>
<keyword evidence="5" id="KW-1185">Reference proteome</keyword>
<dbReference type="Pfam" id="PF18018">
    <property type="entry name" value="DNA_pol_D_N"/>
    <property type="match status" value="1"/>
</dbReference>
<reference evidence="6" key="1">
    <citation type="submission" date="2025-08" db="UniProtKB">
        <authorList>
            <consortium name="RefSeq"/>
        </authorList>
    </citation>
    <scope>IDENTIFICATION</scope>
    <source>
        <strain evidence="6">USDA-PBARC FA_bdor</strain>
        <tissue evidence="6">Whole organism</tissue>
    </source>
</reference>
<evidence type="ECO:0000259" key="4">
    <source>
        <dbReference type="Pfam" id="PF18018"/>
    </source>
</evidence>
<evidence type="ECO:0000256" key="2">
    <source>
        <dbReference type="ARBA" id="ARBA00022705"/>
    </source>
</evidence>
<feature type="domain" description="DNA polymerase delta subunit OB-fold" evidence="4">
    <location>
        <begin position="36"/>
        <end position="166"/>
    </location>
</feature>
<dbReference type="KEGG" id="fas:105272232"/>
<dbReference type="OrthoDB" id="3763at2759"/>
<dbReference type="GO" id="GO:0043625">
    <property type="term" value="C:delta DNA polymerase complex"/>
    <property type="evidence" value="ECO:0007669"/>
    <property type="project" value="TreeGrafter"/>
</dbReference>
<name>A0A9R1U9X9_9HYME</name>
<evidence type="ECO:0000313" key="5">
    <source>
        <dbReference type="Proteomes" id="UP000694866"/>
    </source>
</evidence>
<dbReference type="Proteomes" id="UP000694866">
    <property type="component" value="Unplaced"/>
</dbReference>
<dbReference type="GeneID" id="105272232"/>
<organism evidence="5 6">
    <name type="scientific">Fopius arisanus</name>
    <dbReference type="NCBI Taxonomy" id="64838"/>
    <lineage>
        <taxon>Eukaryota</taxon>
        <taxon>Metazoa</taxon>
        <taxon>Ecdysozoa</taxon>
        <taxon>Arthropoda</taxon>
        <taxon>Hexapoda</taxon>
        <taxon>Insecta</taxon>
        <taxon>Pterygota</taxon>
        <taxon>Neoptera</taxon>
        <taxon>Endopterygota</taxon>
        <taxon>Hymenoptera</taxon>
        <taxon>Apocrita</taxon>
        <taxon>Ichneumonoidea</taxon>
        <taxon>Braconidae</taxon>
        <taxon>Opiinae</taxon>
        <taxon>Fopius</taxon>
    </lineage>
</organism>
<comment type="similarity">
    <text evidence="1">Belongs to the DNA polymerase delta/II small subunit family.</text>
</comment>
<dbReference type="PANTHER" id="PTHR10416">
    <property type="entry name" value="DNA POLYMERASE DELTA SUBUNIT 2"/>
    <property type="match status" value="1"/>
</dbReference>
<dbReference type="AlphaFoldDB" id="A0A9R1U9X9"/>
<dbReference type="InterPro" id="IPR040663">
    <property type="entry name" value="DNA_pol_D_N"/>
</dbReference>
<dbReference type="GO" id="GO:0003677">
    <property type="term" value="F:DNA binding"/>
    <property type="evidence" value="ECO:0007669"/>
    <property type="project" value="InterPro"/>
</dbReference>
<accession>A0A9R1U9X9</accession>
<dbReference type="PANTHER" id="PTHR10416:SF0">
    <property type="entry name" value="DNA POLYMERASE DELTA SUBUNIT 2"/>
    <property type="match status" value="1"/>
</dbReference>
<evidence type="ECO:0000259" key="3">
    <source>
        <dbReference type="Pfam" id="PF04042"/>
    </source>
</evidence>
<dbReference type="InterPro" id="IPR007185">
    <property type="entry name" value="DNA_pol_a/d/e_bsu"/>
</dbReference>
<keyword evidence="2" id="KW-0235">DNA replication</keyword>
<gene>
    <name evidence="6" type="primary">LOC105272232</name>
</gene>
<evidence type="ECO:0000256" key="1">
    <source>
        <dbReference type="ARBA" id="ARBA00006035"/>
    </source>
</evidence>
<dbReference type="GO" id="GO:0006271">
    <property type="term" value="P:DNA strand elongation involved in DNA replication"/>
    <property type="evidence" value="ECO:0007669"/>
    <property type="project" value="TreeGrafter"/>
</dbReference>
<sequence>MTENNISSNEVQLDRESAEFKDFGRFKIENKTYGAQYRNIYTARLKKLQSILKERVKLKWGNHKILQLTNLSDITETDDAVILIGTLYKHQEFKPSILKEMSEELQLVPQPTRSNYSSIKDQLFLEDETLRVRLVGDHMDVGEIVTGLVCAVLGRELENGCFWVQDFCFPGMCPRVSTSRSLSSHPGRVLLISGLDMANTPDSLELELLTEWITGMAGNPQAQRSSATVCLVIIAGNSVRGSVETYPHRGYSGARNQRTTAAVETILATHRFDKFLRQIVENCRVLLMPGEFDPSNHSIPQQSLHHCILPESSRLKTLHCGTNPWIGKLGDRIVAGSSGQPVDDIKRVTGLMNFSPLDCLEKTLTWRHFSPTAPDTLPAYPYFDTDPFIMEESPDIYFVGNMKEYSTKLLIGEEGQSVRLISIPKFSKTSTGVIVDLDTLETEQIFFAQPELNA</sequence>
<proteinExistence type="inferred from homology"/>